<feature type="chain" id="PRO_5018970089" evidence="1">
    <location>
        <begin position="23"/>
        <end position="571"/>
    </location>
</feature>
<feature type="signal peptide" evidence="1">
    <location>
        <begin position="1"/>
        <end position="22"/>
    </location>
</feature>
<dbReference type="VEuPathDB" id="PlasmoDB:PVVCY_1102860"/>
<evidence type="ECO:0000313" key="2">
    <source>
        <dbReference type="EMBL" id="VEV57401.1"/>
    </source>
</evidence>
<dbReference type="GeneID" id="19960638"/>
<dbReference type="OrthoDB" id="382948at2759"/>
<dbReference type="EMBL" id="LR215067">
    <property type="protein sequence ID" value="VEV57401.1"/>
    <property type="molecule type" value="Genomic_DNA"/>
</dbReference>
<dbReference type="RefSeq" id="XP_008624313.2">
    <property type="nucleotide sequence ID" value="XM_008626091.2"/>
</dbReference>
<reference evidence="2 3" key="1">
    <citation type="submission" date="2019-01" db="EMBL/GenBank/DDBJ databases">
        <authorList>
            <person name="Ramaprasad A."/>
        </authorList>
    </citation>
    <scope>NUCLEOTIDE SEQUENCE [LARGE SCALE GENOMIC DNA]</scope>
</reference>
<accession>A0A449BVH1</accession>
<protein>
    <submittedName>
        <fullName evidence="2">Uncharacterized protein</fullName>
    </submittedName>
</protein>
<organism evidence="2 3">
    <name type="scientific">Plasmodium vinckei vinckei</name>
    <dbReference type="NCBI Taxonomy" id="54757"/>
    <lineage>
        <taxon>Eukaryota</taxon>
        <taxon>Sar</taxon>
        <taxon>Alveolata</taxon>
        <taxon>Apicomplexa</taxon>
        <taxon>Aconoidasida</taxon>
        <taxon>Haemosporida</taxon>
        <taxon>Plasmodiidae</taxon>
        <taxon>Plasmodium</taxon>
        <taxon>Plasmodium (Vinckeia)</taxon>
    </lineage>
</organism>
<dbReference type="AlphaFoldDB" id="A0A449BVH1"/>
<dbReference type="Proteomes" id="UP000290582">
    <property type="component" value="Chromosome PVVCY_11"/>
</dbReference>
<keyword evidence="1" id="KW-0732">Signal</keyword>
<sequence length="571" mass="68283">MKMLFSLIIFLVFFLDECYVLCLKKKYNFLLKENNTIYHHKQRECTNKSYLSLKKHKKNYYCKNEKKRLILYNKEGPKDEYKVDTEKKILGHNLFNFGLEDILTIFKLLLYLKKIILYRHNNNISIQIKEPLSEDGNGYRDTIYEYGLFLKKYLSKNKNERNTFFNIFDTKLIKTGDTCDVSVEKNEQTCNNLCQTKKQQAQAITLDSNDQLGNNDTDYFIKKGSDLKEDKTNISNIIRILKKIIKKLHIDIKEERYINNINDKTILIVFYVNGKKFIISCCYKKIDRTYYLYKNTVYVEVCDIIKKDIAIINLISNNRLFCDFGKDKISVNPFYIKYYVKYYLNTLFHISPKLVINNYSSMIYNNKFPYISQIGNSHNNIDKSTMCPFFLNDKNSIDIKQTQNYENNHNDTIRDYEHIKKKNKINIKAIRIYMNGKYYVSIPMFLIYNVIKKKYYINNILYIDNTKHNLEDICTLMDIYFNNINFFQSNNFIYLNNTNVILNSDQLNFDLNYILLFYFAYFNNKKKLHTPKEINPLFPFSNIIHNKKGSNSKVIKKVVYKPDSNFVNFVY</sequence>
<name>A0A449BVH1_PLAVN</name>
<dbReference type="KEGG" id="pvv:PVVCY_1102860"/>
<evidence type="ECO:0000313" key="3">
    <source>
        <dbReference type="Proteomes" id="UP000290582"/>
    </source>
</evidence>
<gene>
    <name evidence="2" type="ORF">PVVCY_1102860</name>
</gene>
<proteinExistence type="predicted"/>
<evidence type="ECO:0000256" key="1">
    <source>
        <dbReference type="SAM" id="SignalP"/>
    </source>
</evidence>